<reference evidence="15" key="1">
    <citation type="submission" date="2021-01" db="EMBL/GenBank/DDBJ databases">
        <authorList>
            <person name="Corre E."/>
            <person name="Pelletier E."/>
            <person name="Niang G."/>
            <person name="Scheremetjew M."/>
            <person name="Finn R."/>
            <person name="Kale V."/>
            <person name="Holt S."/>
            <person name="Cochrane G."/>
            <person name="Meng A."/>
            <person name="Brown T."/>
            <person name="Cohen L."/>
        </authorList>
    </citation>
    <scope>NUCLEOTIDE SEQUENCE</scope>
    <source>
        <strain evidence="15">NY070348D</strain>
    </source>
</reference>
<dbReference type="InterPro" id="IPR029060">
    <property type="entry name" value="PIN-like_dom_sf"/>
</dbReference>
<evidence type="ECO:0000256" key="2">
    <source>
        <dbReference type="ARBA" id="ARBA00005785"/>
    </source>
</evidence>
<organism evidence="15">
    <name type="scientific">Mucochytrium quahogii</name>
    <dbReference type="NCBI Taxonomy" id="96639"/>
    <lineage>
        <taxon>Eukaryota</taxon>
        <taxon>Sar</taxon>
        <taxon>Stramenopiles</taxon>
        <taxon>Bigyra</taxon>
        <taxon>Labyrinthulomycetes</taxon>
        <taxon>Thraustochytrida</taxon>
        <taxon>Thraustochytriidae</taxon>
        <taxon>Mucochytrium</taxon>
    </lineage>
</organism>
<dbReference type="Pfam" id="PF17849">
    <property type="entry name" value="OB_Dis3"/>
    <property type="match status" value="1"/>
</dbReference>
<dbReference type="InterPro" id="IPR033771">
    <property type="entry name" value="Rrp44_CSD1"/>
</dbReference>
<dbReference type="InterPro" id="IPR050180">
    <property type="entry name" value="RNR_Ribonuclease"/>
</dbReference>
<evidence type="ECO:0000256" key="3">
    <source>
        <dbReference type="ARBA" id="ARBA00022552"/>
    </source>
</evidence>
<evidence type="ECO:0000256" key="5">
    <source>
        <dbReference type="ARBA" id="ARBA00022801"/>
    </source>
</evidence>
<dbReference type="InterPro" id="IPR041505">
    <property type="entry name" value="Dis3_CSD2"/>
</dbReference>
<dbReference type="InterPro" id="IPR022966">
    <property type="entry name" value="RNase_II/R_CS"/>
</dbReference>
<name>A0A7S2RHD2_9STRA</name>
<dbReference type="PROSITE" id="PS01175">
    <property type="entry name" value="RIBONUCLEASE_II"/>
    <property type="match status" value="1"/>
</dbReference>
<dbReference type="SUPFAM" id="SSF50249">
    <property type="entry name" value="Nucleic acid-binding proteins"/>
    <property type="match status" value="3"/>
</dbReference>
<evidence type="ECO:0000256" key="6">
    <source>
        <dbReference type="ARBA" id="ARBA00022835"/>
    </source>
</evidence>
<evidence type="ECO:0000256" key="8">
    <source>
        <dbReference type="ARBA" id="ARBA00022884"/>
    </source>
</evidence>
<evidence type="ECO:0000256" key="9">
    <source>
        <dbReference type="ARBA" id="ARBA00023242"/>
    </source>
</evidence>
<dbReference type="SMART" id="SM00955">
    <property type="entry name" value="RNB"/>
    <property type="match status" value="1"/>
</dbReference>
<evidence type="ECO:0000259" key="13">
    <source>
        <dbReference type="SMART" id="SM00670"/>
    </source>
</evidence>
<dbReference type="InterPro" id="IPR012340">
    <property type="entry name" value="NA-bd_OB-fold"/>
</dbReference>
<dbReference type="GO" id="GO:0000176">
    <property type="term" value="C:nuclear exosome (RNase complex)"/>
    <property type="evidence" value="ECO:0007669"/>
    <property type="project" value="UniProtKB-ARBA"/>
</dbReference>
<keyword evidence="8" id="KW-0694">RNA-binding</keyword>
<keyword evidence="9" id="KW-0539">Nucleus</keyword>
<accession>A0A7S2RHD2</accession>
<evidence type="ECO:0000313" key="15">
    <source>
        <dbReference type="EMBL" id="CAD9671093.1"/>
    </source>
</evidence>
<dbReference type="Pfam" id="PF17215">
    <property type="entry name" value="Rrp44_S1"/>
    <property type="match status" value="1"/>
</dbReference>
<dbReference type="GO" id="GO:0071031">
    <property type="term" value="P:nuclear mRNA surveillance of mRNA 3'-end processing"/>
    <property type="evidence" value="ECO:0007669"/>
    <property type="project" value="TreeGrafter"/>
</dbReference>
<dbReference type="SUPFAM" id="SSF88723">
    <property type="entry name" value="PIN domain-like"/>
    <property type="match status" value="1"/>
</dbReference>
<keyword evidence="6" id="KW-0271">Exosome</keyword>
<evidence type="ECO:0000256" key="1">
    <source>
        <dbReference type="ARBA" id="ARBA00004123"/>
    </source>
</evidence>
<keyword evidence="7" id="KW-0269">Exonuclease</keyword>
<proteinExistence type="inferred from homology"/>
<dbReference type="GO" id="GO:0016075">
    <property type="term" value="P:rRNA catabolic process"/>
    <property type="evidence" value="ECO:0007669"/>
    <property type="project" value="TreeGrafter"/>
</dbReference>
<dbReference type="InterPro" id="IPR033770">
    <property type="entry name" value="RRP44_S1"/>
</dbReference>
<feature type="domain" description="RNB" evidence="14">
    <location>
        <begin position="490"/>
        <end position="855"/>
    </location>
</feature>
<dbReference type="CDD" id="cd09862">
    <property type="entry name" value="PIN_Rrp44-like"/>
    <property type="match status" value="1"/>
</dbReference>
<dbReference type="GO" id="GO:0004519">
    <property type="term" value="F:endonuclease activity"/>
    <property type="evidence" value="ECO:0007669"/>
    <property type="project" value="TreeGrafter"/>
</dbReference>
<gene>
    <name evidence="15" type="ORF">QSP1433_LOCUS3416</name>
</gene>
<evidence type="ECO:0000256" key="7">
    <source>
        <dbReference type="ARBA" id="ARBA00022839"/>
    </source>
</evidence>
<feature type="compositionally biased region" description="Basic and acidic residues" evidence="12">
    <location>
        <begin position="1003"/>
        <end position="1020"/>
    </location>
</feature>
<evidence type="ECO:0000256" key="12">
    <source>
        <dbReference type="SAM" id="MobiDB-lite"/>
    </source>
</evidence>
<evidence type="ECO:0000256" key="11">
    <source>
        <dbReference type="RuleBase" id="RU003901"/>
    </source>
</evidence>
<dbReference type="Gene3D" id="2.40.50.690">
    <property type="match status" value="1"/>
</dbReference>
<evidence type="ECO:0000259" key="14">
    <source>
        <dbReference type="SMART" id="SM00955"/>
    </source>
</evidence>
<dbReference type="GO" id="GO:0000175">
    <property type="term" value="F:3'-5'-RNA exonuclease activity"/>
    <property type="evidence" value="ECO:0007669"/>
    <property type="project" value="TreeGrafter"/>
</dbReference>
<dbReference type="InterPro" id="IPR002716">
    <property type="entry name" value="PIN_dom"/>
</dbReference>
<keyword evidence="5" id="KW-0378">Hydrolase</keyword>
<dbReference type="EMBL" id="HBHK01005786">
    <property type="protein sequence ID" value="CAD9671093.1"/>
    <property type="molecule type" value="Transcribed_RNA"/>
</dbReference>
<dbReference type="Pfam" id="PF13638">
    <property type="entry name" value="PIN_4"/>
    <property type="match status" value="1"/>
</dbReference>
<feature type="domain" description="PIN" evidence="13">
    <location>
        <begin position="66"/>
        <end position="184"/>
    </location>
</feature>
<dbReference type="Pfam" id="PF00773">
    <property type="entry name" value="RNB"/>
    <property type="match status" value="1"/>
</dbReference>
<dbReference type="GO" id="GO:0000177">
    <property type="term" value="C:cytoplasmic exosome (RNase complex)"/>
    <property type="evidence" value="ECO:0007669"/>
    <property type="project" value="TreeGrafter"/>
</dbReference>
<feature type="compositionally biased region" description="Basic and acidic residues" evidence="12">
    <location>
        <begin position="608"/>
        <end position="624"/>
    </location>
</feature>
<dbReference type="GO" id="GO:0006364">
    <property type="term" value="P:rRNA processing"/>
    <property type="evidence" value="ECO:0007669"/>
    <property type="project" value="UniProtKB-KW"/>
</dbReference>
<keyword evidence="4" id="KW-0540">Nuclease</keyword>
<dbReference type="PANTHER" id="PTHR23355">
    <property type="entry name" value="RIBONUCLEASE"/>
    <property type="match status" value="1"/>
</dbReference>
<dbReference type="GO" id="GO:0003723">
    <property type="term" value="F:RNA binding"/>
    <property type="evidence" value="ECO:0007669"/>
    <property type="project" value="UniProtKB-KW"/>
</dbReference>
<sequence>MGGEQDERKMYYRKTRKGKVFNVVRERYLRDDVGLGTLVGQAMIRDEAQLAGVLGEEHMLESGVREILVLDTNVVLKQIDVLEKDDCAPFHNVVLCDTVLGEVKKINLGIYNRVLLLLRDDKRCFIAFPNENHRDTWSVQRKGESPNDYNDRLIRDVTKWYRNQVEPAGIAKVKLLTNDRKCKELAIKEGLSAETIHAFVDSISSKYPELSDLLAQPTEDYDQREQAAGSRVAKFAAHLSEPEITRRLQAGTVTQGTFRVSPYNRKEGSIMVYSRDGTGKKILIRGFASMNRAMEGDRVAVSLVSRKEANLAAKVTSGEADDNEVPEATDGLLDVEAVDPESATLVGTKAPTVVDTPSGYGVVVGIIKRAWREYCASVDELDATREVQSENVLVVPVDQKIPKIRIRTRQLDAIKDKRILVSIDSWDRYSNFPDGHFIRTLGVIGDRETETAVLLHEHDIPTRAFSKKVMKCLPREGADWTVTEENSKGRVDLRHLPICSIDPPGCKDIDDALHFRMLENGNIEVGVHIADVTHFVRAGTPIDQEAANRGTSTYLVERRLDMLPGLLTTDICSLRGEVERFAFSVIWEFTPPVMDESRDRAGVGSKKQKTDGSKMSDGENNDGRGLRQVNVRFCKSIIKSKAAMSYGEAQVFLDDPTAMGELPNSVRMLNKVAKVLRQRRIDAGALTLASPEVRFKLDNDSHDPTDVEMYQHKETNALVEEFMLLANITVAKRIVERFPRCSMLRRHPKPDKEMFQELLKATRIAGVELQVDTSKELADSLDLATKPGVPFFNKLIRILTTRCMMQAVYFTSGEYSPSEYGHYGLASSIYTHFTSPIRRYADVIVHRLLAAAEGIDPLPESYEGKEGMKELSDNLNRRHHMAQLAGRASIALHTVVFFRNRTTDTIAMVSRVRGRGVVVVIPEYGIEGKINFTKTDEQAQIEFDYDEDEMSLVHKETKLKVSIFDQVKVRLFVETRTGYRQNLVVSLLDPPIPMVSASISGNKPEKEPTIVENGKAEPEKKKKRKRSSRKK</sequence>
<evidence type="ECO:0000256" key="10">
    <source>
        <dbReference type="ARBA" id="ARBA00077930"/>
    </source>
</evidence>
<evidence type="ECO:0000256" key="4">
    <source>
        <dbReference type="ARBA" id="ARBA00022722"/>
    </source>
</evidence>
<protein>
    <recommendedName>
        <fullName evidence="10">Ribosomal RNA-processing protein 44</fullName>
    </recommendedName>
</protein>
<dbReference type="Gene3D" id="2.40.50.700">
    <property type="match status" value="1"/>
</dbReference>
<dbReference type="InterPro" id="IPR001900">
    <property type="entry name" value="RNase_II/R"/>
</dbReference>
<dbReference type="SMART" id="SM00670">
    <property type="entry name" value="PINc"/>
    <property type="match status" value="1"/>
</dbReference>
<dbReference type="AlphaFoldDB" id="A0A7S2RHD2"/>
<dbReference type="FunFam" id="2.40.50.700:FF:000001">
    <property type="entry name" value="Exosome complex exonuclease exoribonuclease (Rrp44)"/>
    <property type="match status" value="1"/>
</dbReference>
<dbReference type="Pfam" id="PF17216">
    <property type="entry name" value="Rrp44_CSD1"/>
    <property type="match status" value="1"/>
</dbReference>
<feature type="region of interest" description="Disordered" evidence="12">
    <location>
        <begin position="997"/>
        <end position="1031"/>
    </location>
</feature>
<dbReference type="Gene3D" id="3.40.50.1010">
    <property type="entry name" value="5'-nuclease"/>
    <property type="match status" value="1"/>
</dbReference>
<comment type="similarity">
    <text evidence="2 11">Belongs to the RNR ribonuclease family.</text>
</comment>
<dbReference type="Gene3D" id="2.40.50.140">
    <property type="entry name" value="Nucleic acid-binding proteins"/>
    <property type="match status" value="1"/>
</dbReference>
<feature type="region of interest" description="Disordered" evidence="12">
    <location>
        <begin position="597"/>
        <end position="624"/>
    </location>
</feature>
<keyword evidence="3" id="KW-0698">rRNA processing</keyword>
<dbReference type="PANTHER" id="PTHR23355:SF35">
    <property type="entry name" value="EXOSOME COMPLEX EXONUCLEASE RRP44"/>
    <property type="match status" value="1"/>
</dbReference>
<feature type="compositionally biased region" description="Basic residues" evidence="12">
    <location>
        <begin position="1021"/>
        <end position="1031"/>
    </location>
</feature>
<comment type="subcellular location">
    <subcellularLocation>
        <location evidence="1">Nucleus</location>
    </subcellularLocation>
</comment>